<sequence>MSKYVSLDKFIVVPTPSSIPVPQLQHLKIDISPPVTKLMLCYLQLCRIKKRRRNKIGIKFGDRITSKRSYMTMENMKCSEEKVYKVQSFVITFLIL</sequence>
<gene>
    <name evidence="1" type="ORF">OTSGILL_2955</name>
</gene>
<accession>A0A0F3M4C3</accession>
<dbReference type="Proteomes" id="UP000033769">
    <property type="component" value="Unassembled WGS sequence"/>
</dbReference>
<dbReference type="AlphaFoldDB" id="A0A0F3M4C3"/>
<organism evidence="1 2">
    <name type="scientific">Orientia tsutsugamushi str. Gilliam</name>
    <dbReference type="NCBI Taxonomy" id="1359184"/>
    <lineage>
        <taxon>Bacteria</taxon>
        <taxon>Pseudomonadati</taxon>
        <taxon>Pseudomonadota</taxon>
        <taxon>Alphaproteobacteria</taxon>
        <taxon>Rickettsiales</taxon>
        <taxon>Rickettsiaceae</taxon>
        <taxon>Rickettsieae</taxon>
        <taxon>Orientia</taxon>
    </lineage>
</organism>
<evidence type="ECO:0000313" key="2">
    <source>
        <dbReference type="Proteomes" id="UP000033769"/>
    </source>
</evidence>
<protein>
    <submittedName>
        <fullName evidence="1">Uncharacterized protein</fullName>
    </submittedName>
</protein>
<name>A0A0F3M4C3_ORITS</name>
<reference evidence="1 2" key="1">
    <citation type="submission" date="2015-02" db="EMBL/GenBank/DDBJ databases">
        <title>Genome Sequencing of Rickettsiales.</title>
        <authorList>
            <person name="Daugherty S.C."/>
            <person name="Su Q."/>
            <person name="Abolude K."/>
            <person name="Beier-Sexton M."/>
            <person name="Carlyon J.A."/>
            <person name="Carter R."/>
            <person name="Day N.P."/>
            <person name="Dumler S.J."/>
            <person name="Dyachenko V."/>
            <person name="Godinez A."/>
            <person name="Kurtti T.J."/>
            <person name="Lichay M."/>
            <person name="Mullins K.E."/>
            <person name="Ott S."/>
            <person name="Pappas-Brown V."/>
            <person name="Paris D.H."/>
            <person name="Patel P."/>
            <person name="Richards A.L."/>
            <person name="Sadzewicz L."/>
            <person name="Sears K."/>
            <person name="Seidman D."/>
            <person name="Sengamalay N."/>
            <person name="Stenos J."/>
            <person name="Tallon L.J."/>
            <person name="Vincent G."/>
            <person name="Fraser C.M."/>
            <person name="Munderloh U."/>
            <person name="Dunning-Hotopp J.C."/>
        </authorList>
    </citation>
    <scope>NUCLEOTIDE SEQUENCE [LARGE SCALE GENOMIC DNA]</scope>
    <source>
        <strain evidence="1 2">Gilliam</strain>
    </source>
</reference>
<dbReference type="PATRIC" id="fig|1359184.3.peg.3119"/>
<dbReference type="EMBL" id="LANO01000074">
    <property type="protein sequence ID" value="KJV50543.1"/>
    <property type="molecule type" value="Genomic_DNA"/>
</dbReference>
<comment type="caution">
    <text evidence="1">The sequence shown here is derived from an EMBL/GenBank/DDBJ whole genome shotgun (WGS) entry which is preliminary data.</text>
</comment>
<proteinExistence type="predicted"/>
<evidence type="ECO:0000313" key="1">
    <source>
        <dbReference type="EMBL" id="KJV50543.1"/>
    </source>
</evidence>